<keyword evidence="5 10" id="KW-0145">Chemotaxis</keyword>
<keyword evidence="6" id="KW-0812">Transmembrane</keyword>
<organism evidence="11 12">
    <name type="scientific">Photobacterium lutimaris</name>
    <dbReference type="NCBI Taxonomy" id="388278"/>
    <lineage>
        <taxon>Bacteria</taxon>
        <taxon>Pseudomonadati</taxon>
        <taxon>Pseudomonadota</taxon>
        <taxon>Gammaproteobacteria</taxon>
        <taxon>Vibrionales</taxon>
        <taxon>Vibrionaceae</taxon>
        <taxon>Photobacterium</taxon>
    </lineage>
</organism>
<evidence type="ECO:0000256" key="10">
    <source>
        <dbReference type="RuleBase" id="RU364125"/>
    </source>
</evidence>
<dbReference type="GO" id="GO:0006935">
    <property type="term" value="P:chemotaxis"/>
    <property type="evidence" value="ECO:0007669"/>
    <property type="project" value="UniProtKB-KW"/>
</dbReference>
<evidence type="ECO:0000256" key="4">
    <source>
        <dbReference type="ARBA" id="ARBA00022475"/>
    </source>
</evidence>
<evidence type="ECO:0000256" key="3">
    <source>
        <dbReference type="ARBA" id="ARBA00008281"/>
    </source>
</evidence>
<proteinExistence type="inferred from homology"/>
<keyword evidence="7 10" id="KW-0283">Flagellar rotation</keyword>
<keyword evidence="12" id="KW-1185">Reference proteome</keyword>
<sequence>MARTNVMSTKVILVALAASVLIALSSIATYAFIVNDKSAEFSVFARGSVDSRAHFMNLDKFVITIDGEERTHYLMLELALKTNSAKAHDQLIEFKPLARNVLLKMFSQSTFEELRQMNEIDRLQTEVLGQLRQAMAVNGYAYQIEDALFTKLVLQ</sequence>
<keyword evidence="10" id="KW-0997">Cell inner membrane</keyword>
<dbReference type="PANTHER" id="PTHR35091">
    <property type="entry name" value="FLAGELLAR PROTEIN FLIL"/>
    <property type="match status" value="1"/>
</dbReference>
<dbReference type="OrthoDB" id="5815057at2"/>
<dbReference type="Pfam" id="PF03748">
    <property type="entry name" value="FliL"/>
    <property type="match status" value="1"/>
</dbReference>
<comment type="caution">
    <text evidence="11">The sequence shown here is derived from an EMBL/GenBank/DDBJ whole genome shotgun (WGS) entry which is preliminary data.</text>
</comment>
<reference evidence="11 12" key="1">
    <citation type="submission" date="2018-03" db="EMBL/GenBank/DDBJ databases">
        <title>Whole genome sequencing of Histamine producing bacteria.</title>
        <authorList>
            <person name="Butler K."/>
        </authorList>
    </citation>
    <scope>NUCLEOTIDE SEQUENCE [LARGE SCALE GENOMIC DNA]</scope>
    <source>
        <strain evidence="11 12">JCM 13586</strain>
    </source>
</reference>
<evidence type="ECO:0000256" key="6">
    <source>
        <dbReference type="ARBA" id="ARBA00022692"/>
    </source>
</evidence>
<dbReference type="InterPro" id="IPR005503">
    <property type="entry name" value="FliL"/>
</dbReference>
<dbReference type="GO" id="GO:0005886">
    <property type="term" value="C:plasma membrane"/>
    <property type="evidence" value="ECO:0007669"/>
    <property type="project" value="UniProtKB-SubCell"/>
</dbReference>
<dbReference type="Proteomes" id="UP000241222">
    <property type="component" value="Unassembled WGS sequence"/>
</dbReference>
<dbReference type="AlphaFoldDB" id="A0A2T3IVA0"/>
<evidence type="ECO:0000256" key="7">
    <source>
        <dbReference type="ARBA" id="ARBA00022779"/>
    </source>
</evidence>
<dbReference type="GO" id="GO:0071978">
    <property type="term" value="P:bacterial-type flagellum-dependent swarming motility"/>
    <property type="evidence" value="ECO:0007669"/>
    <property type="project" value="TreeGrafter"/>
</dbReference>
<keyword evidence="8" id="KW-1133">Transmembrane helix</keyword>
<name>A0A2T3IVA0_9GAMM</name>
<accession>A0A2T3IVA0</accession>
<evidence type="ECO:0000256" key="9">
    <source>
        <dbReference type="ARBA" id="ARBA00023136"/>
    </source>
</evidence>
<protein>
    <recommendedName>
        <fullName evidence="10">Flagellar protein FliL</fullName>
    </recommendedName>
</protein>
<comment type="subcellular location">
    <subcellularLocation>
        <location evidence="10">Cell inner membrane</location>
    </subcellularLocation>
    <subcellularLocation>
        <location evidence="2">Cell membrane</location>
        <topology evidence="2">Single-pass membrane protein</topology>
    </subcellularLocation>
</comment>
<keyword evidence="9 10" id="KW-0472">Membrane</keyword>
<evidence type="ECO:0000313" key="12">
    <source>
        <dbReference type="Proteomes" id="UP000241222"/>
    </source>
</evidence>
<evidence type="ECO:0000256" key="8">
    <source>
        <dbReference type="ARBA" id="ARBA00022989"/>
    </source>
</evidence>
<comment type="function">
    <text evidence="1 10">Controls the rotational direction of flagella during chemotaxis.</text>
</comment>
<gene>
    <name evidence="11" type="ORF">C9I99_19240</name>
</gene>
<evidence type="ECO:0000256" key="1">
    <source>
        <dbReference type="ARBA" id="ARBA00002254"/>
    </source>
</evidence>
<evidence type="ECO:0000313" key="11">
    <source>
        <dbReference type="EMBL" id="PSU32314.1"/>
    </source>
</evidence>
<evidence type="ECO:0000256" key="2">
    <source>
        <dbReference type="ARBA" id="ARBA00004162"/>
    </source>
</evidence>
<dbReference type="RefSeq" id="WP_107350459.1">
    <property type="nucleotide sequence ID" value="NZ_PYMH01000010.1"/>
</dbReference>
<comment type="similarity">
    <text evidence="3 10">Belongs to the FliL family.</text>
</comment>
<keyword evidence="4" id="KW-1003">Cell membrane</keyword>
<dbReference type="GO" id="GO:0009425">
    <property type="term" value="C:bacterial-type flagellum basal body"/>
    <property type="evidence" value="ECO:0007669"/>
    <property type="project" value="InterPro"/>
</dbReference>
<evidence type="ECO:0000256" key="5">
    <source>
        <dbReference type="ARBA" id="ARBA00022500"/>
    </source>
</evidence>
<dbReference type="EMBL" id="PYMH01000010">
    <property type="protein sequence ID" value="PSU32314.1"/>
    <property type="molecule type" value="Genomic_DNA"/>
</dbReference>
<dbReference type="PANTHER" id="PTHR35091:SF2">
    <property type="entry name" value="FLAGELLAR PROTEIN FLIL"/>
    <property type="match status" value="1"/>
</dbReference>